<dbReference type="Proteomes" id="UP001163603">
    <property type="component" value="Chromosome 10"/>
</dbReference>
<keyword evidence="2" id="KW-1185">Reference proteome</keyword>
<gene>
    <name evidence="1" type="ORF">Pint_08560</name>
</gene>
<name>A0ACC0XVX3_9ROSI</name>
<evidence type="ECO:0000313" key="1">
    <source>
        <dbReference type="EMBL" id="KAJ0025627.1"/>
    </source>
</evidence>
<organism evidence="1 2">
    <name type="scientific">Pistacia integerrima</name>
    <dbReference type="NCBI Taxonomy" id="434235"/>
    <lineage>
        <taxon>Eukaryota</taxon>
        <taxon>Viridiplantae</taxon>
        <taxon>Streptophyta</taxon>
        <taxon>Embryophyta</taxon>
        <taxon>Tracheophyta</taxon>
        <taxon>Spermatophyta</taxon>
        <taxon>Magnoliopsida</taxon>
        <taxon>eudicotyledons</taxon>
        <taxon>Gunneridae</taxon>
        <taxon>Pentapetalae</taxon>
        <taxon>rosids</taxon>
        <taxon>malvids</taxon>
        <taxon>Sapindales</taxon>
        <taxon>Anacardiaceae</taxon>
        <taxon>Pistacia</taxon>
    </lineage>
</organism>
<comment type="caution">
    <text evidence="1">The sequence shown here is derived from an EMBL/GenBank/DDBJ whole genome shotgun (WGS) entry which is preliminary data.</text>
</comment>
<accession>A0ACC0XVX3</accession>
<reference evidence="2" key="1">
    <citation type="journal article" date="2023" name="G3 (Bethesda)">
        <title>Genome assembly and association tests identify interacting loci associated with vigor, precocity, and sex in interspecific pistachio rootstocks.</title>
        <authorList>
            <person name="Palmer W."/>
            <person name="Jacygrad E."/>
            <person name="Sagayaradj S."/>
            <person name="Cavanaugh K."/>
            <person name="Han R."/>
            <person name="Bertier L."/>
            <person name="Beede B."/>
            <person name="Kafkas S."/>
            <person name="Golino D."/>
            <person name="Preece J."/>
            <person name="Michelmore R."/>
        </authorList>
    </citation>
    <scope>NUCLEOTIDE SEQUENCE [LARGE SCALE GENOMIC DNA]</scope>
</reference>
<evidence type="ECO:0000313" key="2">
    <source>
        <dbReference type="Proteomes" id="UP001163603"/>
    </source>
</evidence>
<sequence>MASIRRTLSPAYHDRSYQNGSSTTFPAANSPSHRLLHNGKYSSSPLPSINSVTVNLRRFLSSRKSWRKSLYRCLLFFLVGIVLGMSRLTPFGHVTEIENHDVFFEIKPPHVNVQFDSDNMELISRRDTELINRRDEVVLNTVSFGVEKKNESETIDNYRYRYDFVPRKQLIVITPTYNRAMQAYYLNRLAQVLRLVQPPVLWIVVEENAASFETAEMLRKTGVMYRHLVCQKNLSNVKDRGVHQRNVGLEHIEMHRLDGIVYFADDDNVYTIDLFESLREISRFGTWPVAMLAQSKNKAILEGPVCNGSQIIGWHTNEKSKRLRRFHVDMSGFAFNSTILWDPKRWKRPFRNPIRQLDTVKEGFQETTFIEQVVEDERQMEGTPPGCSKILNWHLHLDTHNLAYPRGWLLQKNLDIILPIK</sequence>
<proteinExistence type="predicted"/>
<protein>
    <submittedName>
        <fullName evidence="1">Uncharacterized protein</fullName>
    </submittedName>
</protein>
<dbReference type="EMBL" id="CM047745">
    <property type="protein sequence ID" value="KAJ0025627.1"/>
    <property type="molecule type" value="Genomic_DNA"/>
</dbReference>